<reference evidence="4" key="1">
    <citation type="journal article" date="2013" name="Nature">
        <title>Pan genome of the phytoplankton Emiliania underpins its global distribution.</title>
        <authorList>
            <person name="Read B.A."/>
            <person name="Kegel J."/>
            <person name="Klute M.J."/>
            <person name="Kuo A."/>
            <person name="Lefebvre S.C."/>
            <person name="Maumus F."/>
            <person name="Mayer C."/>
            <person name="Miller J."/>
            <person name="Monier A."/>
            <person name="Salamov A."/>
            <person name="Young J."/>
            <person name="Aguilar M."/>
            <person name="Claverie J.M."/>
            <person name="Frickenhaus S."/>
            <person name="Gonzalez K."/>
            <person name="Herman E.K."/>
            <person name="Lin Y.C."/>
            <person name="Napier J."/>
            <person name="Ogata H."/>
            <person name="Sarno A.F."/>
            <person name="Shmutz J."/>
            <person name="Schroeder D."/>
            <person name="de Vargas C."/>
            <person name="Verret F."/>
            <person name="von Dassow P."/>
            <person name="Valentin K."/>
            <person name="Van de Peer Y."/>
            <person name="Wheeler G."/>
            <person name="Dacks J.B."/>
            <person name="Delwiche C.F."/>
            <person name="Dyhrman S.T."/>
            <person name="Glockner G."/>
            <person name="John U."/>
            <person name="Richards T."/>
            <person name="Worden A.Z."/>
            <person name="Zhang X."/>
            <person name="Grigoriev I.V."/>
            <person name="Allen A.E."/>
            <person name="Bidle K."/>
            <person name="Borodovsky M."/>
            <person name="Bowler C."/>
            <person name="Brownlee C."/>
            <person name="Cock J.M."/>
            <person name="Elias M."/>
            <person name="Gladyshev V.N."/>
            <person name="Groth M."/>
            <person name="Guda C."/>
            <person name="Hadaegh A."/>
            <person name="Iglesias-Rodriguez M.D."/>
            <person name="Jenkins J."/>
            <person name="Jones B.M."/>
            <person name="Lawson T."/>
            <person name="Leese F."/>
            <person name="Lindquist E."/>
            <person name="Lobanov A."/>
            <person name="Lomsadze A."/>
            <person name="Malik S.B."/>
            <person name="Marsh M.E."/>
            <person name="Mackinder L."/>
            <person name="Mock T."/>
            <person name="Mueller-Roeber B."/>
            <person name="Pagarete A."/>
            <person name="Parker M."/>
            <person name="Probert I."/>
            <person name="Quesneville H."/>
            <person name="Raines C."/>
            <person name="Rensing S.A."/>
            <person name="Riano-Pachon D.M."/>
            <person name="Richier S."/>
            <person name="Rokitta S."/>
            <person name="Shiraiwa Y."/>
            <person name="Soanes D.M."/>
            <person name="van der Giezen M."/>
            <person name="Wahlund T.M."/>
            <person name="Williams B."/>
            <person name="Wilson W."/>
            <person name="Wolfe G."/>
            <person name="Wurch L.L."/>
        </authorList>
    </citation>
    <scope>NUCLEOTIDE SEQUENCE</scope>
</reference>
<organism evidence="3 4">
    <name type="scientific">Emiliania huxleyi (strain CCMP1516)</name>
    <dbReference type="NCBI Taxonomy" id="280463"/>
    <lineage>
        <taxon>Eukaryota</taxon>
        <taxon>Haptista</taxon>
        <taxon>Haptophyta</taxon>
        <taxon>Prymnesiophyceae</taxon>
        <taxon>Isochrysidales</taxon>
        <taxon>Noelaerhabdaceae</taxon>
        <taxon>Emiliania</taxon>
    </lineage>
</organism>
<reference evidence="3" key="2">
    <citation type="submission" date="2024-10" db="UniProtKB">
        <authorList>
            <consortium name="EnsemblProtists"/>
        </authorList>
    </citation>
    <scope>IDENTIFICATION</scope>
</reference>
<dbReference type="PaxDb" id="2903-EOD28756"/>
<keyword evidence="4" id="KW-1185">Reference proteome</keyword>
<dbReference type="InterPro" id="IPR001841">
    <property type="entry name" value="Znf_RING"/>
</dbReference>
<keyword evidence="1" id="KW-0862">Zinc</keyword>
<dbReference type="Proteomes" id="UP000013827">
    <property type="component" value="Unassembled WGS sequence"/>
</dbReference>
<dbReference type="AlphaFoldDB" id="A0A0D3JZ21"/>
<proteinExistence type="predicted"/>
<dbReference type="EnsemblProtists" id="EOD28756">
    <property type="protein sequence ID" value="EOD28756"/>
    <property type="gene ID" value="EMIHUDRAFT_442903"/>
</dbReference>
<feature type="domain" description="RING-type" evidence="2">
    <location>
        <begin position="152"/>
        <end position="201"/>
    </location>
</feature>
<evidence type="ECO:0000313" key="3">
    <source>
        <dbReference type="EnsemblProtists" id="EOD28756"/>
    </source>
</evidence>
<dbReference type="SUPFAM" id="SSF57850">
    <property type="entry name" value="RING/U-box"/>
    <property type="match status" value="1"/>
</dbReference>
<keyword evidence="1" id="KW-0479">Metal-binding</keyword>
<evidence type="ECO:0000259" key="2">
    <source>
        <dbReference type="PROSITE" id="PS50089"/>
    </source>
</evidence>
<accession>A0A0D3JZ21</accession>
<name>A0A0D3JZ21_EMIH1</name>
<dbReference type="GeneID" id="17274301"/>
<protein>
    <recommendedName>
        <fullName evidence="2">RING-type domain-containing protein</fullName>
    </recommendedName>
</protein>
<keyword evidence="1" id="KW-0863">Zinc-finger</keyword>
<evidence type="ECO:0000256" key="1">
    <source>
        <dbReference type="PROSITE-ProRule" id="PRU00175"/>
    </source>
</evidence>
<dbReference type="GO" id="GO:0008270">
    <property type="term" value="F:zinc ion binding"/>
    <property type="evidence" value="ECO:0007669"/>
    <property type="project" value="UniProtKB-KW"/>
</dbReference>
<evidence type="ECO:0000313" key="4">
    <source>
        <dbReference type="Proteomes" id="UP000013827"/>
    </source>
</evidence>
<dbReference type="HOGENOM" id="CLU_1201764_0_0_1"/>
<sequence>MSKSSIERISTVRRAESYRIPGQRHPTVSAATFALRRTGRGRVMDILRTDSELRDRVLAKFAEEVASLDATSLIRQRALERGRRLLTGNLDELERVAKDMADASSHRAFCREMKVSSHPGRPCWVNLVLCQLAGFEAVSLRRADPEPPSVACIICQGAYVPEAAGSVSFTFHLDCGNGLCTDCATTLRRHRADDLATCPWCLQPLRQVRTGVWPGRVGAEEAPAPNSHRNL</sequence>
<dbReference type="PROSITE" id="PS50089">
    <property type="entry name" value="ZF_RING_2"/>
    <property type="match status" value="1"/>
</dbReference>
<dbReference type="RefSeq" id="XP_005781185.1">
    <property type="nucleotide sequence ID" value="XM_005781128.1"/>
</dbReference>
<dbReference type="KEGG" id="ehx:EMIHUDRAFT_442903"/>